<feature type="domain" description="Mur ligase central" evidence="1">
    <location>
        <begin position="60"/>
        <end position="173"/>
    </location>
</feature>
<dbReference type="GO" id="GO:0005524">
    <property type="term" value="F:ATP binding"/>
    <property type="evidence" value="ECO:0007669"/>
    <property type="project" value="InterPro"/>
</dbReference>
<dbReference type="Pfam" id="PF08245">
    <property type="entry name" value="Mur_ligase_M"/>
    <property type="match status" value="1"/>
</dbReference>
<dbReference type="InterPro" id="IPR013221">
    <property type="entry name" value="Mur_ligase_cen"/>
</dbReference>
<dbReference type="Pfam" id="PF08353">
    <property type="entry name" value="MurT_C"/>
    <property type="match status" value="1"/>
</dbReference>
<dbReference type="PANTHER" id="PTHR23135:SF7">
    <property type="entry name" value="LIPID II ISOGLUTAMINYL SYNTHASE (GLUTAMINE-HYDROLYZING) SUBUNIT MURT"/>
    <property type="match status" value="1"/>
</dbReference>
<reference evidence="3" key="1">
    <citation type="submission" date="2020-05" db="EMBL/GenBank/DDBJ databases">
        <authorList>
            <person name="Chiriac C."/>
            <person name="Salcher M."/>
            <person name="Ghai R."/>
            <person name="Kavagutti S V."/>
        </authorList>
    </citation>
    <scope>NUCLEOTIDE SEQUENCE</scope>
</reference>
<proteinExistence type="inferred from homology"/>
<dbReference type="InterPro" id="IPR013564">
    <property type="entry name" value="MurT_C"/>
</dbReference>
<gene>
    <name evidence="3" type="ORF">UFOPK3674_00751</name>
</gene>
<sequence length="449" mass="46665">MGVVRAAGAQAAARLTARACRIAGRGATSLPGKVLLRLDPAAIGDLARRLPDGSIVISATNGKTTTAAMTAAILEADGRSAVHNRSGANMAGGIATTLLDARGDIGLLEVDEFWLDGVAAALKPRVTVLGNLFRDQLDRYGELEAIAQRWRVLAQSTVGQLVLNADDPAIAALGRGASSPIYFGVDDSRIGLDAAPHASDATHCGTCGTPFVYERRYLGHLGIYRCDVCATRRPAPSVVAQEVQLDGVSGSRFELVIDRTASIVELPLPGLYNVYNALGAAAAAHALGISMSTIVVGLEAVRPAFGRGESVAIAGRALKILLVKNPAGANEVLRTLSLEGGPLDLLAVLNDQIADGRDVSWIWDADFEGLAPTIGHATCAGTRAAEMALRLKYAGVAPSRITVCEDLPAALGAALDAGMGPLYAMPTYTAMLELRRELVRRGAAGDSFA</sequence>
<dbReference type="SUPFAM" id="SSF53623">
    <property type="entry name" value="MurD-like peptide ligases, catalytic domain"/>
    <property type="match status" value="1"/>
</dbReference>
<dbReference type="EMBL" id="CAFBMX010000003">
    <property type="protein sequence ID" value="CAB4924370.1"/>
    <property type="molecule type" value="Genomic_DNA"/>
</dbReference>
<organism evidence="3">
    <name type="scientific">freshwater metagenome</name>
    <dbReference type="NCBI Taxonomy" id="449393"/>
    <lineage>
        <taxon>unclassified sequences</taxon>
        <taxon>metagenomes</taxon>
        <taxon>ecological metagenomes</taxon>
    </lineage>
</organism>
<name>A0A6J7I0X4_9ZZZZ</name>
<protein>
    <submittedName>
        <fullName evidence="3">Unannotated protein</fullName>
    </submittedName>
</protein>
<evidence type="ECO:0000313" key="3">
    <source>
        <dbReference type="EMBL" id="CAB4924370.1"/>
    </source>
</evidence>
<dbReference type="GO" id="GO:0016881">
    <property type="term" value="F:acid-amino acid ligase activity"/>
    <property type="evidence" value="ECO:0007669"/>
    <property type="project" value="InterPro"/>
</dbReference>
<dbReference type="HAMAP" id="MF_02214">
    <property type="entry name" value="Lipid_II_synth_MurT"/>
    <property type="match status" value="1"/>
</dbReference>
<dbReference type="Gene3D" id="3.40.1190.10">
    <property type="entry name" value="Mur-like, catalytic domain"/>
    <property type="match status" value="1"/>
</dbReference>
<evidence type="ECO:0000259" key="2">
    <source>
        <dbReference type="Pfam" id="PF08353"/>
    </source>
</evidence>
<evidence type="ECO:0000259" key="1">
    <source>
        <dbReference type="Pfam" id="PF08245"/>
    </source>
</evidence>
<dbReference type="GO" id="GO:0009252">
    <property type="term" value="P:peptidoglycan biosynthetic process"/>
    <property type="evidence" value="ECO:0007669"/>
    <property type="project" value="InterPro"/>
</dbReference>
<dbReference type="InterPro" id="IPR043703">
    <property type="entry name" value="Lipid_II_synth_MurT"/>
</dbReference>
<dbReference type="AlphaFoldDB" id="A0A6J7I0X4"/>
<accession>A0A6J7I0X4</accession>
<dbReference type="InterPro" id="IPR036565">
    <property type="entry name" value="Mur-like_cat_sf"/>
</dbReference>
<feature type="domain" description="Lipid II isoglutaminyl synthase (glutamine-hydrolyzing) subunit MurT C-terminal" evidence="2">
    <location>
        <begin position="322"/>
        <end position="431"/>
    </location>
</feature>
<dbReference type="PANTHER" id="PTHR23135">
    <property type="entry name" value="MUR LIGASE FAMILY MEMBER"/>
    <property type="match status" value="1"/>
</dbReference>